<feature type="region of interest" description="Disordered" evidence="1">
    <location>
        <begin position="42"/>
        <end position="87"/>
    </location>
</feature>
<sequence>MSQGWDRNTKLTVAGVVVASLALVFGMTSYINDGLAIWDRFKPPAGSAQPEPRGSGEAEPPNGDSTGSADSESTASGEENLLDADPVEGGDYVEVRSATVAGESFQRALVYPGTASITYSVTTARSFHARAGVDDGSADCEVTFELRVDGEPEKRVQVRKGEVAELTGDLGSGTRIDLAADTKFCGATPVLIDPVLRP</sequence>
<accession>A0ABN3VC65</accession>
<dbReference type="EMBL" id="BAAAUX010000013">
    <property type="protein sequence ID" value="GAA2790845.1"/>
    <property type="molecule type" value="Genomic_DNA"/>
</dbReference>
<reference evidence="4 5" key="1">
    <citation type="journal article" date="2019" name="Int. J. Syst. Evol. Microbiol.">
        <title>The Global Catalogue of Microorganisms (GCM) 10K type strain sequencing project: providing services to taxonomists for standard genome sequencing and annotation.</title>
        <authorList>
            <consortium name="The Broad Institute Genomics Platform"/>
            <consortium name="The Broad Institute Genome Sequencing Center for Infectious Disease"/>
            <person name="Wu L."/>
            <person name="Ma J."/>
        </authorList>
    </citation>
    <scope>NUCLEOTIDE SEQUENCE [LARGE SCALE GENOMIC DNA]</scope>
    <source>
        <strain evidence="4 5">JCM 9383</strain>
    </source>
</reference>
<evidence type="ECO:0000313" key="5">
    <source>
        <dbReference type="Proteomes" id="UP001500979"/>
    </source>
</evidence>
<proteinExistence type="predicted"/>
<feature type="transmembrane region" description="Helical" evidence="2">
    <location>
        <begin position="12"/>
        <end position="32"/>
    </location>
</feature>
<feature type="domain" description="Glycosyl hydrolase family 98 putative carbohydrate-binding module" evidence="3">
    <location>
        <begin position="91"/>
        <end position="178"/>
    </location>
</feature>
<dbReference type="Proteomes" id="UP001500979">
    <property type="component" value="Unassembled WGS sequence"/>
</dbReference>
<evidence type="ECO:0000259" key="3">
    <source>
        <dbReference type="Pfam" id="PF08305"/>
    </source>
</evidence>
<feature type="compositionally biased region" description="Polar residues" evidence="1">
    <location>
        <begin position="63"/>
        <end position="77"/>
    </location>
</feature>
<keyword evidence="2" id="KW-0812">Transmembrane</keyword>
<gene>
    <name evidence="4" type="ORF">GCM10010470_26930</name>
</gene>
<name>A0ABN3VC65_9PSEU</name>
<organism evidence="4 5">
    <name type="scientific">Saccharopolyspora taberi</name>
    <dbReference type="NCBI Taxonomy" id="60895"/>
    <lineage>
        <taxon>Bacteria</taxon>
        <taxon>Bacillati</taxon>
        <taxon>Actinomycetota</taxon>
        <taxon>Actinomycetes</taxon>
        <taxon>Pseudonocardiales</taxon>
        <taxon>Pseudonocardiaceae</taxon>
        <taxon>Saccharopolyspora</taxon>
    </lineage>
</organism>
<dbReference type="RefSeq" id="WP_344679964.1">
    <property type="nucleotide sequence ID" value="NZ_BAAAUX010000013.1"/>
</dbReference>
<dbReference type="InterPro" id="IPR013222">
    <property type="entry name" value="Glyco_hyd_98_carb-bd"/>
</dbReference>
<keyword evidence="2" id="KW-1133">Transmembrane helix</keyword>
<comment type="caution">
    <text evidence="4">The sequence shown here is derived from an EMBL/GenBank/DDBJ whole genome shotgun (WGS) entry which is preliminary data.</text>
</comment>
<protein>
    <recommendedName>
        <fullName evidence="3">Glycosyl hydrolase family 98 putative carbohydrate-binding module domain-containing protein</fullName>
    </recommendedName>
</protein>
<keyword evidence="5" id="KW-1185">Reference proteome</keyword>
<evidence type="ECO:0000256" key="1">
    <source>
        <dbReference type="SAM" id="MobiDB-lite"/>
    </source>
</evidence>
<dbReference type="Pfam" id="PF08305">
    <property type="entry name" value="NPCBM"/>
    <property type="match status" value="1"/>
</dbReference>
<evidence type="ECO:0000256" key="2">
    <source>
        <dbReference type="SAM" id="Phobius"/>
    </source>
</evidence>
<evidence type="ECO:0000313" key="4">
    <source>
        <dbReference type="EMBL" id="GAA2790845.1"/>
    </source>
</evidence>
<keyword evidence="2" id="KW-0472">Membrane</keyword>